<gene>
    <name evidence="3" type="ORF">NOO_LOCUS11794</name>
</gene>
<dbReference type="Proteomes" id="UP000271087">
    <property type="component" value="Unassembled WGS sequence"/>
</dbReference>
<dbReference type="OrthoDB" id="10363442at2759"/>
<evidence type="ECO:0000313" key="4">
    <source>
        <dbReference type="Proteomes" id="UP000271087"/>
    </source>
</evidence>
<reference evidence="5" key="1">
    <citation type="submission" date="2016-06" db="UniProtKB">
        <authorList>
            <consortium name="WormBaseParasite"/>
        </authorList>
    </citation>
    <scope>IDENTIFICATION</scope>
</reference>
<feature type="region of interest" description="Disordered" evidence="1">
    <location>
        <begin position="1"/>
        <end position="21"/>
    </location>
</feature>
<reference evidence="3 4" key="2">
    <citation type="submission" date="2018-08" db="EMBL/GenBank/DDBJ databases">
        <authorList>
            <person name="Laetsch R D."/>
            <person name="Stevens L."/>
            <person name="Kumar S."/>
            <person name="Blaxter L. M."/>
        </authorList>
    </citation>
    <scope>NUCLEOTIDE SEQUENCE [LARGE SCALE GENOMIC DNA]</scope>
</reference>
<evidence type="ECO:0000313" key="5">
    <source>
        <dbReference type="WBParaSite" id="nOo.2.0.1.t11794-RA"/>
    </source>
</evidence>
<accession>A0A182EUG4</accession>
<dbReference type="STRING" id="42157.A0A182EUG4"/>
<evidence type="ECO:0000256" key="1">
    <source>
        <dbReference type="SAM" id="MobiDB-lite"/>
    </source>
</evidence>
<dbReference type="Pfam" id="PF02375">
    <property type="entry name" value="JmjN"/>
    <property type="match status" value="1"/>
</dbReference>
<feature type="domain" description="JmjN" evidence="2">
    <location>
        <begin position="26"/>
        <end position="60"/>
    </location>
</feature>
<dbReference type="AlphaFoldDB" id="A0A182EUG4"/>
<dbReference type="EMBL" id="UYRW01008812">
    <property type="protein sequence ID" value="VDM97107.1"/>
    <property type="molecule type" value="Genomic_DNA"/>
</dbReference>
<name>A0A182EUG4_ONCOC</name>
<dbReference type="Gene3D" id="2.60.120.650">
    <property type="entry name" value="Cupin"/>
    <property type="match status" value="1"/>
</dbReference>
<dbReference type="WBParaSite" id="nOo.2.0.1.t11794-RA">
    <property type="protein sequence ID" value="nOo.2.0.1.t11794-RA"/>
    <property type="gene ID" value="nOo.2.0.1.g11794"/>
</dbReference>
<sequence>MDTLAASTSANNQHHPPFTATGTVEVPVFYPTIQEMRDFPALINKIEQQHRAHLVCGIAK</sequence>
<organism evidence="5">
    <name type="scientific">Onchocerca ochengi</name>
    <name type="common">Filarial nematode worm</name>
    <dbReference type="NCBI Taxonomy" id="42157"/>
    <lineage>
        <taxon>Eukaryota</taxon>
        <taxon>Metazoa</taxon>
        <taxon>Ecdysozoa</taxon>
        <taxon>Nematoda</taxon>
        <taxon>Chromadorea</taxon>
        <taxon>Rhabditida</taxon>
        <taxon>Spirurina</taxon>
        <taxon>Spiruromorpha</taxon>
        <taxon>Filarioidea</taxon>
        <taxon>Onchocercidae</taxon>
        <taxon>Onchocerca</taxon>
    </lineage>
</organism>
<proteinExistence type="predicted"/>
<evidence type="ECO:0000313" key="3">
    <source>
        <dbReference type="EMBL" id="VDM97107.1"/>
    </source>
</evidence>
<protein>
    <submittedName>
        <fullName evidence="5">JmjN domain-containing protein</fullName>
    </submittedName>
</protein>
<dbReference type="InterPro" id="IPR003349">
    <property type="entry name" value="JmjN"/>
</dbReference>
<dbReference type="PROSITE" id="PS51183">
    <property type="entry name" value="JMJN"/>
    <property type="match status" value="1"/>
</dbReference>
<feature type="compositionally biased region" description="Polar residues" evidence="1">
    <location>
        <begin position="1"/>
        <end position="14"/>
    </location>
</feature>
<keyword evidence="4" id="KW-1185">Reference proteome</keyword>
<evidence type="ECO:0000259" key="2">
    <source>
        <dbReference type="PROSITE" id="PS51183"/>
    </source>
</evidence>